<feature type="binding site" evidence="5">
    <location>
        <position position="81"/>
    </location>
    <ligand>
        <name>NAD(+)</name>
        <dbReference type="ChEBI" id="CHEBI:57540"/>
    </ligand>
</feature>
<dbReference type="PANTHER" id="PTHR23382">
    <property type="entry name" value="MALATE DEHYDROGENASE"/>
    <property type="match status" value="1"/>
</dbReference>
<dbReference type="InterPro" id="IPR015955">
    <property type="entry name" value="Lactate_DH/Glyco_Ohase_4_C"/>
</dbReference>
<organism evidence="9 10">
    <name type="scientific">Parabacteroides merdae</name>
    <dbReference type="NCBI Taxonomy" id="46503"/>
    <lineage>
        <taxon>Bacteria</taxon>
        <taxon>Pseudomonadati</taxon>
        <taxon>Bacteroidota</taxon>
        <taxon>Bacteroidia</taxon>
        <taxon>Bacteroidales</taxon>
        <taxon>Tannerellaceae</taxon>
        <taxon>Parabacteroides</taxon>
    </lineage>
</organism>
<proteinExistence type="inferred from homology"/>
<dbReference type="GO" id="GO:0016616">
    <property type="term" value="F:oxidoreductase activity, acting on the CH-OH group of donors, NAD or NADP as acceptor"/>
    <property type="evidence" value="ECO:0007669"/>
    <property type="project" value="InterPro"/>
</dbReference>
<keyword evidence="5" id="KW-0520">NAD</keyword>
<feature type="binding site" evidence="5">
    <location>
        <position position="141"/>
    </location>
    <ligand>
        <name>NAD(+)</name>
        <dbReference type="ChEBI" id="CHEBI:57540"/>
    </ligand>
</feature>
<dbReference type="SUPFAM" id="SSF56327">
    <property type="entry name" value="LDH C-terminal domain-like"/>
    <property type="match status" value="1"/>
</dbReference>
<dbReference type="InterPro" id="IPR022383">
    <property type="entry name" value="Lactate/malate_DH_C"/>
</dbReference>
<evidence type="ECO:0000256" key="6">
    <source>
        <dbReference type="RuleBase" id="RU003369"/>
    </source>
</evidence>
<feature type="binding site" evidence="4">
    <location>
        <position position="128"/>
    </location>
    <ligand>
        <name>substrate</name>
    </ligand>
</feature>
<evidence type="ECO:0000256" key="2">
    <source>
        <dbReference type="ARBA" id="ARBA00023002"/>
    </source>
</evidence>
<comment type="caution">
    <text evidence="9">The sequence shown here is derived from an EMBL/GenBank/DDBJ whole genome shotgun (WGS) entry which is preliminary data.</text>
</comment>
<name>A0AA37ND65_9BACT</name>
<dbReference type="Pfam" id="PF02866">
    <property type="entry name" value="Ldh_1_C"/>
    <property type="match status" value="1"/>
</dbReference>
<dbReference type="InterPro" id="IPR001236">
    <property type="entry name" value="Lactate/malate_DH_N"/>
</dbReference>
<sequence length="375" mass="40690">MMYKGYGNLLPLQIKGKIKFASELYSSRKCFNRKHIIKKQYNMKTLTDEKLTIVGAAGMIGSNMAQTAIMMGLTSNICLYDPYAPGLEGVAEELFHCGFEGVNITFTSDIKEALTGAKYIVNSGGAARKAGMTREDLLKGNAAIAEEFGKNVKAYCPDVKHIVVIFNPADITGLITLLYSGLKPSQVTTLAALDSTRLRSELAKHFGVSMDVVENCRTYGGHGEQMAVYASTAKVEGKPLAGMIGTDALTKDRWAEIQTKVTKGGANIIALRGRSSFQSPSYVSIEMIAAAMGGKPFRWPAGAYVSNGKFDHIMMAWETSITKDGVALKEVKGTPEEEAALEKSYKHLCALRDEVIAMGVLPPISEWHALNPNIK</sequence>
<dbReference type="InterPro" id="IPR001557">
    <property type="entry name" value="L-lactate/malate_DH"/>
</dbReference>
<dbReference type="InterPro" id="IPR036291">
    <property type="entry name" value="NAD(P)-bd_dom_sf"/>
</dbReference>
<dbReference type="GO" id="GO:0016615">
    <property type="term" value="F:malate dehydrogenase activity"/>
    <property type="evidence" value="ECO:0007669"/>
    <property type="project" value="InterPro"/>
</dbReference>
<feature type="domain" description="Lactate/malate dehydrogenase C-terminal" evidence="8">
    <location>
        <begin position="192"/>
        <end position="350"/>
    </location>
</feature>
<feature type="active site" description="Proton acceptor" evidence="3">
    <location>
        <position position="222"/>
    </location>
</feature>
<dbReference type="Gene3D" id="3.90.110.10">
    <property type="entry name" value="Lactate dehydrogenase/glycoside hydrolase, family 4, C-terminal"/>
    <property type="match status" value="1"/>
</dbReference>
<dbReference type="AlphaFoldDB" id="A0AA37ND65"/>
<dbReference type="Gene3D" id="3.40.50.720">
    <property type="entry name" value="NAD(P)-binding Rossmann-like Domain"/>
    <property type="match status" value="1"/>
</dbReference>
<evidence type="ECO:0000256" key="4">
    <source>
        <dbReference type="PIRSR" id="PIRSR000102-2"/>
    </source>
</evidence>
<keyword evidence="2 6" id="KW-0560">Oxidoreductase</keyword>
<gene>
    <name evidence="9" type="ORF">CE91St3_15550</name>
</gene>
<feature type="binding site" evidence="4">
    <location>
        <position position="167"/>
    </location>
    <ligand>
        <name>substrate</name>
    </ligand>
</feature>
<dbReference type="Pfam" id="PF00056">
    <property type="entry name" value="Ldh_1_N"/>
    <property type="match status" value="1"/>
</dbReference>
<evidence type="ECO:0000313" key="9">
    <source>
        <dbReference type="EMBL" id="GKH71692.1"/>
    </source>
</evidence>
<evidence type="ECO:0000313" key="10">
    <source>
        <dbReference type="Proteomes" id="UP001055114"/>
    </source>
</evidence>
<feature type="binding site" evidence="4">
    <location>
        <position position="134"/>
    </location>
    <ligand>
        <name>substrate</name>
    </ligand>
</feature>
<feature type="binding site" evidence="5">
    <location>
        <begin position="55"/>
        <end position="61"/>
    </location>
    <ligand>
        <name>NAD(+)</name>
        <dbReference type="ChEBI" id="CHEBI:57540"/>
    </ligand>
</feature>
<evidence type="ECO:0000259" key="7">
    <source>
        <dbReference type="Pfam" id="PF00056"/>
    </source>
</evidence>
<dbReference type="SUPFAM" id="SSF51735">
    <property type="entry name" value="NAD(P)-binding Rossmann-fold domains"/>
    <property type="match status" value="1"/>
</dbReference>
<accession>A0AA37ND65</accession>
<dbReference type="PIRSF" id="PIRSF000102">
    <property type="entry name" value="Lac_mal_DH"/>
    <property type="match status" value="1"/>
</dbReference>
<reference evidence="9" key="1">
    <citation type="submission" date="2022-01" db="EMBL/GenBank/DDBJ databases">
        <title>Novel bile acid biosynthetic pathways are enriched in the microbiome of centenarians.</title>
        <authorList>
            <person name="Sato Y."/>
            <person name="Atarashi K."/>
            <person name="Plichta R.D."/>
            <person name="Arai Y."/>
            <person name="Sasajima S."/>
            <person name="Kearney M.S."/>
            <person name="Suda W."/>
            <person name="Takeshita K."/>
            <person name="Sasaki T."/>
            <person name="Okamoto S."/>
            <person name="Skelly N.A."/>
            <person name="Okamura Y."/>
            <person name="Vlamakis H."/>
            <person name="Li Y."/>
            <person name="Tanoue T."/>
            <person name="Takei H."/>
            <person name="Nittono H."/>
            <person name="Narushima S."/>
            <person name="Irie J."/>
            <person name="Itoh H."/>
            <person name="Moriya K."/>
            <person name="Sugiura Y."/>
            <person name="Suematsu M."/>
            <person name="Moritoki N."/>
            <person name="Shibata S."/>
            <person name="Littman R.D."/>
            <person name="Fischbach A.M."/>
            <person name="Uwamino Y."/>
            <person name="Inoue T."/>
            <person name="Honda A."/>
            <person name="Hattori M."/>
            <person name="Murai T."/>
            <person name="Xavier J.R."/>
            <person name="Hirose N."/>
            <person name="Honda K."/>
        </authorList>
    </citation>
    <scope>NUCLEOTIDE SEQUENCE</scope>
    <source>
        <strain evidence="9">CE91-St3</strain>
    </source>
</reference>
<evidence type="ECO:0000259" key="8">
    <source>
        <dbReference type="Pfam" id="PF02866"/>
    </source>
</evidence>
<evidence type="ECO:0000256" key="1">
    <source>
        <dbReference type="ARBA" id="ARBA00009613"/>
    </source>
</evidence>
<dbReference type="Proteomes" id="UP001055114">
    <property type="component" value="Unassembled WGS sequence"/>
</dbReference>
<comment type="similarity">
    <text evidence="1">Belongs to the LDH/MDH superfamily. MDH type 2 family.</text>
</comment>
<dbReference type="EMBL" id="BQNZ01000001">
    <property type="protein sequence ID" value="GKH71692.1"/>
    <property type="molecule type" value="Genomic_DNA"/>
</dbReference>
<feature type="domain" description="Lactate/malate dehydrogenase N-terminal" evidence="7">
    <location>
        <begin position="50"/>
        <end position="187"/>
    </location>
</feature>
<feature type="binding site" evidence="5">
    <location>
        <begin position="165"/>
        <end position="167"/>
    </location>
    <ligand>
        <name>NAD(+)</name>
        <dbReference type="ChEBI" id="CHEBI:57540"/>
    </ligand>
</feature>
<feature type="binding site" evidence="4">
    <location>
        <position position="197"/>
    </location>
    <ligand>
        <name>substrate</name>
    </ligand>
</feature>
<dbReference type="GO" id="GO:0006108">
    <property type="term" value="P:malate metabolic process"/>
    <property type="evidence" value="ECO:0007669"/>
    <property type="project" value="InterPro"/>
</dbReference>
<evidence type="ECO:0000256" key="5">
    <source>
        <dbReference type="PIRSR" id="PIRSR000102-3"/>
    </source>
</evidence>
<protein>
    <submittedName>
        <fullName evidence="9">Malate dehydrogenase</fullName>
    </submittedName>
</protein>
<evidence type="ECO:0000256" key="3">
    <source>
        <dbReference type="PIRSR" id="PIRSR000102-1"/>
    </source>
</evidence>
<dbReference type="InterPro" id="IPR010945">
    <property type="entry name" value="Malate_DH_type2"/>
</dbReference>